<organism evidence="1 2">
    <name type="scientific">Saccharothrix australiensis</name>
    <dbReference type="NCBI Taxonomy" id="2072"/>
    <lineage>
        <taxon>Bacteria</taxon>
        <taxon>Bacillati</taxon>
        <taxon>Actinomycetota</taxon>
        <taxon>Actinomycetes</taxon>
        <taxon>Pseudonocardiales</taxon>
        <taxon>Pseudonocardiaceae</taxon>
        <taxon>Saccharothrix</taxon>
    </lineage>
</organism>
<evidence type="ECO:0000313" key="1">
    <source>
        <dbReference type="EMBL" id="RKT52349.1"/>
    </source>
</evidence>
<dbReference type="OrthoDB" id="3696261at2"/>
<accession>A0A495VSM2</accession>
<name>A0A495VSM2_9PSEU</name>
<protein>
    <submittedName>
        <fullName evidence="1">Uncharacterized protein</fullName>
    </submittedName>
</protein>
<dbReference type="AlphaFoldDB" id="A0A495VSM2"/>
<keyword evidence="2" id="KW-1185">Reference proteome</keyword>
<dbReference type="Proteomes" id="UP000282084">
    <property type="component" value="Unassembled WGS sequence"/>
</dbReference>
<dbReference type="RefSeq" id="WP_121001835.1">
    <property type="nucleotide sequence ID" value="NZ_RBXO01000001.1"/>
</dbReference>
<comment type="caution">
    <text evidence="1">The sequence shown here is derived from an EMBL/GenBank/DDBJ whole genome shotgun (WGS) entry which is preliminary data.</text>
</comment>
<dbReference type="EMBL" id="RBXO01000001">
    <property type="protein sequence ID" value="RKT52349.1"/>
    <property type="molecule type" value="Genomic_DNA"/>
</dbReference>
<proteinExistence type="predicted"/>
<reference evidence="1 2" key="1">
    <citation type="submission" date="2018-10" db="EMBL/GenBank/DDBJ databases">
        <title>Sequencing the genomes of 1000 actinobacteria strains.</title>
        <authorList>
            <person name="Klenk H.-P."/>
        </authorList>
    </citation>
    <scope>NUCLEOTIDE SEQUENCE [LARGE SCALE GENOMIC DNA]</scope>
    <source>
        <strain evidence="1 2">DSM 43800</strain>
    </source>
</reference>
<gene>
    <name evidence="1" type="ORF">C8E97_0859</name>
</gene>
<evidence type="ECO:0000313" key="2">
    <source>
        <dbReference type="Proteomes" id="UP000282084"/>
    </source>
</evidence>
<sequence>MNQERIIKVDEPRRDWVLRCEGAAKRVFELGVSRGTVEVHLPVGVDCIRLELQQIVDFRSALDEAIERAEADLRAGLAAG</sequence>